<keyword evidence="6" id="KW-1185">Reference proteome</keyword>
<evidence type="ECO:0000313" key="5">
    <source>
        <dbReference type="EMBL" id="KAL5104731.1"/>
    </source>
</evidence>
<comment type="caution">
    <text evidence="5">The sequence shown here is derived from an EMBL/GenBank/DDBJ whole genome shotgun (WGS) entry which is preliminary data.</text>
</comment>
<dbReference type="PANTHER" id="PTHR12877">
    <property type="entry name" value="RHO GUANINE NUCLEOTIDE EXCHANGE FACTOR"/>
    <property type="match status" value="1"/>
</dbReference>
<dbReference type="PANTHER" id="PTHR12877:SF15">
    <property type="entry name" value="RHO GUANINE NUCLEOTIDE EXCHANGE FACTOR 17"/>
    <property type="match status" value="1"/>
</dbReference>
<evidence type="ECO:0000256" key="1">
    <source>
        <dbReference type="ARBA" id="ARBA00022553"/>
    </source>
</evidence>
<dbReference type="Gene3D" id="2.130.10.10">
    <property type="entry name" value="YVTN repeat-like/Quinoprotein amine dehydrogenase"/>
    <property type="match status" value="2"/>
</dbReference>
<gene>
    <name evidence="5" type="ORF">TcWFU_007539</name>
</gene>
<protein>
    <submittedName>
        <fullName evidence="5">Rho guanine nucleotide exchange factor 17</fullName>
    </submittedName>
</protein>
<evidence type="ECO:0000256" key="2">
    <source>
        <dbReference type="ARBA" id="ARBA00022658"/>
    </source>
</evidence>
<proteinExistence type="predicted"/>
<evidence type="ECO:0000259" key="4">
    <source>
        <dbReference type="Pfam" id="PF23748"/>
    </source>
</evidence>
<dbReference type="Proteomes" id="UP001651158">
    <property type="component" value="Unassembled WGS sequence"/>
</dbReference>
<dbReference type="SUPFAM" id="SSF50978">
    <property type="entry name" value="WD40 repeat-like"/>
    <property type="match status" value="1"/>
</dbReference>
<keyword evidence="2" id="KW-0344">Guanine-nucleotide releasing factor</keyword>
<dbReference type="InterPro" id="IPR036322">
    <property type="entry name" value="WD40_repeat_dom_sf"/>
</dbReference>
<keyword evidence="1" id="KW-0597">Phosphoprotein</keyword>
<sequence>MQQQDVLLRQSDTLAFWKSMKMAVSCVYDYEELLSIAFKGFKMVKRKDIKSRREAKIRELEKNQRLSCTIGELNTKGQVNNTSGGDPPSYPRVLCASALDESSPCFIMSCVENDSHVLKLGNTEEDVYYSIEGQFDAPITCAAWIKDRHILLGSAKGYLYAFDIELRQNTWDLKTSGGITAIAIGQQADGTKHAFVGTSNGRLVLIVDLEGETAPRDQYSQILGFIAVSYISIIDAQVWCACGCTIEIFDVTTFDHIHKITVSENPLDSICCLAPCPNGVWVSLVGKTLLHLWSTSTFESTCYCDISRYLPSWGSEASLESDNPHRVTAILANDSYLFIGTGSGFVCIYKTLKWKSSTLPQGRGRLAPLRHSINLADYNPVSKVRNSNLRRPPGKEDGDSDIDETPHGSLVSESKDSIRSASLTGAIAERERQNLSKNLASKMRVNSLNLLFNLKTQVTESPVRAFLQLTNKQGICVVSFSQRNNEDDAVLKWIQKAKGGCPWTNAPMLELCTRNSKPILPAYLKSASLRRLPSVDLSPSLQ</sequence>
<evidence type="ECO:0000256" key="3">
    <source>
        <dbReference type="SAM" id="MobiDB-lite"/>
    </source>
</evidence>
<dbReference type="Pfam" id="PF23748">
    <property type="entry name" value="Beta-prop_LRRK2"/>
    <property type="match status" value="1"/>
</dbReference>
<feature type="domain" description="LRRK2 beta-propeller" evidence="4">
    <location>
        <begin position="135"/>
        <end position="352"/>
    </location>
</feature>
<reference evidence="5 6" key="1">
    <citation type="journal article" date="2022" name="Front. Cell. Infect. Microbiol.">
        <title>The Genomes of Two Strains of Taenia crassiceps the Animal Model for the Study of Human Cysticercosis.</title>
        <authorList>
            <person name="Bobes R.J."/>
            <person name="Estrada K."/>
            <person name="Rios-Valencia D.G."/>
            <person name="Calderon-Gallegos A."/>
            <person name="de la Torre P."/>
            <person name="Carrero J.C."/>
            <person name="Sanchez-Flores A."/>
            <person name="Laclette J.P."/>
        </authorList>
    </citation>
    <scope>NUCLEOTIDE SEQUENCE [LARGE SCALE GENOMIC DNA]</scope>
    <source>
        <strain evidence="5">WFUcys</strain>
    </source>
</reference>
<feature type="region of interest" description="Disordered" evidence="3">
    <location>
        <begin position="384"/>
        <end position="417"/>
    </location>
</feature>
<dbReference type="EMBL" id="JAKROA010000011">
    <property type="protein sequence ID" value="KAL5104731.1"/>
    <property type="molecule type" value="Genomic_DNA"/>
</dbReference>
<dbReference type="InterPro" id="IPR039919">
    <property type="entry name" value="ARHGEF10/ARHGEF17"/>
</dbReference>
<name>A0ABR4Q4W1_9CEST</name>
<dbReference type="InterPro" id="IPR056602">
    <property type="entry name" value="Beta-prop_LRRK2"/>
</dbReference>
<organism evidence="5 6">
    <name type="scientific">Taenia crassiceps</name>
    <dbReference type="NCBI Taxonomy" id="6207"/>
    <lineage>
        <taxon>Eukaryota</taxon>
        <taxon>Metazoa</taxon>
        <taxon>Spiralia</taxon>
        <taxon>Lophotrochozoa</taxon>
        <taxon>Platyhelminthes</taxon>
        <taxon>Cestoda</taxon>
        <taxon>Eucestoda</taxon>
        <taxon>Cyclophyllidea</taxon>
        <taxon>Taeniidae</taxon>
        <taxon>Taenia</taxon>
    </lineage>
</organism>
<accession>A0ABR4Q4W1</accession>
<evidence type="ECO:0000313" key="6">
    <source>
        <dbReference type="Proteomes" id="UP001651158"/>
    </source>
</evidence>
<dbReference type="InterPro" id="IPR015943">
    <property type="entry name" value="WD40/YVTN_repeat-like_dom_sf"/>
</dbReference>